<dbReference type="STRING" id="45351.A7RXP5"/>
<gene>
    <name evidence="2" type="ORF">NEMVEDRAFT_v1g203678</name>
</gene>
<dbReference type="Gene3D" id="2.30.29.240">
    <property type="match status" value="1"/>
</dbReference>
<protein>
    <recommendedName>
        <fullName evidence="1">PLC-beta PH domain-containing protein</fullName>
    </recommendedName>
</protein>
<feature type="domain" description="PLC-beta PH" evidence="1">
    <location>
        <begin position="15"/>
        <end position="102"/>
    </location>
</feature>
<dbReference type="Pfam" id="PF17787">
    <property type="entry name" value="PH_14"/>
    <property type="match status" value="1"/>
</dbReference>
<evidence type="ECO:0000313" key="2">
    <source>
        <dbReference type="EMBL" id="EDO43812.1"/>
    </source>
</evidence>
<proteinExistence type="predicted"/>
<dbReference type="Proteomes" id="UP000001593">
    <property type="component" value="Unassembled WGS sequence"/>
</dbReference>
<accession>A7RXP5</accession>
<evidence type="ECO:0000313" key="3">
    <source>
        <dbReference type="Proteomes" id="UP000001593"/>
    </source>
</evidence>
<keyword evidence="3" id="KW-1185">Reference proteome</keyword>
<evidence type="ECO:0000259" key="1">
    <source>
        <dbReference type="Pfam" id="PF17787"/>
    </source>
</evidence>
<dbReference type="InParanoid" id="A7RXP5"/>
<dbReference type="HOGENOM" id="CLU_1572511_0_0_1"/>
<organism evidence="2 3">
    <name type="scientific">Nematostella vectensis</name>
    <name type="common">Starlet sea anemone</name>
    <dbReference type="NCBI Taxonomy" id="45351"/>
    <lineage>
        <taxon>Eukaryota</taxon>
        <taxon>Metazoa</taxon>
        <taxon>Cnidaria</taxon>
        <taxon>Anthozoa</taxon>
        <taxon>Hexacorallia</taxon>
        <taxon>Actiniaria</taxon>
        <taxon>Edwardsiidae</taxon>
        <taxon>Nematostella</taxon>
    </lineage>
</organism>
<dbReference type="eggNOG" id="KOG1265">
    <property type="taxonomic scope" value="Eukaryota"/>
</dbReference>
<dbReference type="InterPro" id="IPR037862">
    <property type="entry name" value="PLC-beta_PH"/>
</dbReference>
<name>A7RXP5_NEMVE</name>
<reference evidence="2 3" key="1">
    <citation type="journal article" date="2007" name="Science">
        <title>Sea anemone genome reveals ancestral eumetazoan gene repertoire and genomic organization.</title>
        <authorList>
            <person name="Putnam N.H."/>
            <person name="Srivastava M."/>
            <person name="Hellsten U."/>
            <person name="Dirks B."/>
            <person name="Chapman J."/>
            <person name="Salamov A."/>
            <person name="Terry A."/>
            <person name="Shapiro H."/>
            <person name="Lindquist E."/>
            <person name="Kapitonov V.V."/>
            <person name="Jurka J."/>
            <person name="Genikhovich G."/>
            <person name="Grigoriev I.V."/>
            <person name="Lucas S.M."/>
            <person name="Steele R.E."/>
            <person name="Finnerty J.R."/>
            <person name="Technau U."/>
            <person name="Martindale M.Q."/>
            <person name="Rokhsar D.S."/>
        </authorList>
    </citation>
    <scope>NUCLEOTIDE SEQUENCE [LARGE SCALE GENOMIC DNA]</scope>
    <source>
        <strain evidence="3">CH2 X CH6</strain>
    </source>
</reference>
<dbReference type="AlphaFoldDB" id="A7RXP5"/>
<sequence length="170" mass="19876">MAGGEVYFEKLRPPEVDECLIRGATMIKWDDDSTLGQKCVVKVDPAGHIIYWKAEDKLDTDLLELTYVRDVRTAKWARIPKFVNADENYNNDNNNNDFDDSSNSILFILFAIKKPIDYQARGNWLVRPYLQLNLRVKSCLVLHGIRSCSQSRLCFRYKFKNDFKIKKEMD</sequence>
<dbReference type="SUPFAM" id="SSF50729">
    <property type="entry name" value="PH domain-like"/>
    <property type="match status" value="1"/>
</dbReference>
<dbReference type="EMBL" id="DS469550">
    <property type="protein sequence ID" value="EDO43812.1"/>
    <property type="molecule type" value="Genomic_DNA"/>
</dbReference>